<comment type="catalytic activity">
    <reaction evidence="8 9">
        <text>D-gluconate + ATP = 6-phospho-D-gluconate + ADP + H(+)</text>
        <dbReference type="Rhea" id="RHEA:19433"/>
        <dbReference type="ChEBI" id="CHEBI:15378"/>
        <dbReference type="ChEBI" id="CHEBI:18391"/>
        <dbReference type="ChEBI" id="CHEBI:30616"/>
        <dbReference type="ChEBI" id="CHEBI:58759"/>
        <dbReference type="ChEBI" id="CHEBI:456216"/>
        <dbReference type="EC" id="2.7.1.12"/>
    </reaction>
</comment>
<keyword evidence="11" id="KW-1185">Reference proteome</keyword>
<dbReference type="NCBIfam" id="TIGR01313">
    <property type="entry name" value="therm_gnt_kin"/>
    <property type="match status" value="1"/>
</dbReference>
<evidence type="ECO:0000256" key="9">
    <source>
        <dbReference type="RuleBase" id="RU363066"/>
    </source>
</evidence>
<organism evidence="10 11">
    <name type="scientific">Candidatus Rhodoluna planktonica</name>
    <dbReference type="NCBI Taxonomy" id="535712"/>
    <lineage>
        <taxon>Bacteria</taxon>
        <taxon>Bacillati</taxon>
        <taxon>Actinomycetota</taxon>
        <taxon>Actinomycetes</taxon>
        <taxon>Micrococcales</taxon>
        <taxon>Microbacteriaceae</taxon>
        <taxon>Luna cluster</taxon>
        <taxon>Luna-1 subcluster</taxon>
        <taxon>Rhodoluna</taxon>
    </lineage>
</organism>
<dbReference type="Proteomes" id="UP000243784">
    <property type="component" value="Chromosome"/>
</dbReference>
<dbReference type="SUPFAM" id="SSF52540">
    <property type="entry name" value="P-loop containing nucleoside triphosphate hydrolases"/>
    <property type="match status" value="1"/>
</dbReference>
<keyword evidence="7 9" id="KW-0067">ATP-binding</keyword>
<dbReference type="InterPro" id="IPR027417">
    <property type="entry name" value="P-loop_NTPase"/>
</dbReference>
<dbReference type="GO" id="GO:0005737">
    <property type="term" value="C:cytoplasm"/>
    <property type="evidence" value="ECO:0007669"/>
    <property type="project" value="TreeGrafter"/>
</dbReference>
<evidence type="ECO:0000256" key="3">
    <source>
        <dbReference type="ARBA" id="ARBA00012054"/>
    </source>
</evidence>
<keyword evidence="6 9" id="KW-0418">Kinase</keyword>
<evidence type="ECO:0000256" key="6">
    <source>
        <dbReference type="ARBA" id="ARBA00022777"/>
    </source>
</evidence>
<protein>
    <recommendedName>
        <fullName evidence="3 9">Gluconokinase</fullName>
        <ecNumber evidence="3 9">2.7.1.12</ecNumber>
    </recommendedName>
</protein>
<evidence type="ECO:0000256" key="2">
    <source>
        <dbReference type="ARBA" id="ARBA00008420"/>
    </source>
</evidence>
<keyword evidence="4 9" id="KW-0808">Transferase</keyword>
<dbReference type="KEGG" id="rpla:A4Z71_00310"/>
<dbReference type="PANTHER" id="PTHR43442:SF3">
    <property type="entry name" value="GLUCONOKINASE-RELATED"/>
    <property type="match status" value="1"/>
</dbReference>
<dbReference type="Pfam" id="PF13671">
    <property type="entry name" value="AAA_33"/>
    <property type="match status" value="1"/>
</dbReference>
<proteinExistence type="inferred from homology"/>
<dbReference type="STRING" id="535712.A4Z71_00310"/>
<evidence type="ECO:0000256" key="5">
    <source>
        <dbReference type="ARBA" id="ARBA00022741"/>
    </source>
</evidence>
<dbReference type="EC" id="2.7.1.12" evidence="3 9"/>
<gene>
    <name evidence="10" type="ORF">A4Z71_00310</name>
</gene>
<dbReference type="RefSeq" id="WP_070954020.1">
    <property type="nucleotide sequence ID" value="NZ_CP015208.1"/>
</dbReference>
<sequence>MGCQLLVIGPAAVGKTTVGEAVAARLGVRYVDGDDLHPKANIEKMSAGTPLSDDDRDPWIDNIIAELEKGDVVIGASLLKRSYREKINKKINRVRFAQLDAPRSVLEERMDSREGHFFRKPLVDSQLRILDPLQKHEPGSRFDGTKSVEQLVTEIVLDVKSH</sequence>
<evidence type="ECO:0000313" key="11">
    <source>
        <dbReference type="Proteomes" id="UP000243784"/>
    </source>
</evidence>
<dbReference type="AlphaFoldDB" id="A0A1D9DXH2"/>
<evidence type="ECO:0000256" key="4">
    <source>
        <dbReference type="ARBA" id="ARBA00022679"/>
    </source>
</evidence>
<dbReference type="GO" id="GO:0005524">
    <property type="term" value="F:ATP binding"/>
    <property type="evidence" value="ECO:0007669"/>
    <property type="project" value="UniProtKB-KW"/>
</dbReference>
<dbReference type="CDD" id="cd02021">
    <property type="entry name" value="GntK"/>
    <property type="match status" value="1"/>
</dbReference>
<evidence type="ECO:0000313" key="10">
    <source>
        <dbReference type="EMBL" id="AOY55503.1"/>
    </source>
</evidence>
<name>A0A1D9DXH2_9MICO</name>
<comment type="pathway">
    <text evidence="1">Carbohydrate acid metabolism.</text>
</comment>
<dbReference type="EMBL" id="CP015208">
    <property type="protein sequence ID" value="AOY55503.1"/>
    <property type="molecule type" value="Genomic_DNA"/>
</dbReference>
<comment type="similarity">
    <text evidence="2 9">Belongs to the gluconokinase GntK/GntV family.</text>
</comment>
<evidence type="ECO:0000256" key="8">
    <source>
        <dbReference type="ARBA" id="ARBA00048090"/>
    </source>
</evidence>
<keyword evidence="5 9" id="KW-0547">Nucleotide-binding</keyword>
<reference evidence="10 11" key="1">
    <citation type="journal article" date="2016" name="Biochim. Biophys. Acta">
        <title>Photochemical characterization of actinorhodopsin and its functional existence in the natural host.</title>
        <authorList>
            <person name="Nakamura S."/>
            <person name="Kikukawa T."/>
            <person name="Tamogami J."/>
            <person name="Kamiya M."/>
            <person name="Aizawa T."/>
            <person name="Hahn M.W."/>
            <person name="Ihara K."/>
            <person name="Kamo N."/>
            <person name="Demura M."/>
        </authorList>
    </citation>
    <scope>NUCLEOTIDE SEQUENCE [LARGE SCALE GENOMIC DNA]</scope>
    <source>
        <strain evidence="10 11">MWH-Dar1</strain>
    </source>
</reference>
<dbReference type="Gene3D" id="3.40.50.300">
    <property type="entry name" value="P-loop containing nucleotide triphosphate hydrolases"/>
    <property type="match status" value="1"/>
</dbReference>
<evidence type="ECO:0000256" key="7">
    <source>
        <dbReference type="ARBA" id="ARBA00022840"/>
    </source>
</evidence>
<evidence type="ECO:0000256" key="1">
    <source>
        <dbReference type="ARBA" id="ARBA00004761"/>
    </source>
</evidence>
<dbReference type="GO" id="GO:0046316">
    <property type="term" value="F:gluconokinase activity"/>
    <property type="evidence" value="ECO:0007669"/>
    <property type="project" value="UniProtKB-EC"/>
</dbReference>
<accession>A0A1D9DXH2</accession>
<dbReference type="PANTHER" id="PTHR43442">
    <property type="entry name" value="GLUCONOKINASE-RELATED"/>
    <property type="match status" value="1"/>
</dbReference>
<dbReference type="OrthoDB" id="9795716at2"/>
<dbReference type="GO" id="GO:0005975">
    <property type="term" value="P:carbohydrate metabolic process"/>
    <property type="evidence" value="ECO:0007669"/>
    <property type="project" value="InterPro"/>
</dbReference>
<dbReference type="InterPro" id="IPR006001">
    <property type="entry name" value="Therm_gnt_kin"/>
</dbReference>